<accession>A0A075WUE2</accession>
<evidence type="ECO:0000256" key="2">
    <source>
        <dbReference type="ARBA" id="ARBA00022723"/>
    </source>
</evidence>
<dbReference type="GO" id="GO:0046872">
    <property type="term" value="F:metal ion binding"/>
    <property type="evidence" value="ECO:0007669"/>
    <property type="project" value="UniProtKB-KW"/>
</dbReference>
<evidence type="ECO:0000313" key="7">
    <source>
        <dbReference type="Proteomes" id="UP000028481"/>
    </source>
</evidence>
<dbReference type="OrthoDB" id="9803192at2"/>
<dbReference type="eggNOG" id="COG1143">
    <property type="taxonomic scope" value="Bacteria"/>
</dbReference>
<dbReference type="PROSITE" id="PS51379">
    <property type="entry name" value="4FE4S_FER_2"/>
    <property type="match status" value="2"/>
</dbReference>
<keyword evidence="2" id="KW-0479">Metal-binding</keyword>
<evidence type="ECO:0000313" key="6">
    <source>
        <dbReference type="EMBL" id="AIH04521.1"/>
    </source>
</evidence>
<keyword evidence="4" id="KW-0411">Iron-sulfur</keyword>
<gene>
    <name evidence="6" type="ORF">HL41_07380</name>
</gene>
<proteinExistence type="predicted"/>
<reference evidence="6 7" key="1">
    <citation type="journal article" date="2015" name="Genome Announc.">
        <title>Genome Sequence of a Sulfate-Reducing Thermophilic Bacterium, Thermodesulfobacterium commune DSM 2178T (Phylum Thermodesulfobacteria).</title>
        <authorList>
            <person name="Bhatnagar S."/>
            <person name="Badger J.H."/>
            <person name="Madupu R."/>
            <person name="Khouri H.M."/>
            <person name="O'Connor E.M."/>
            <person name="Robb F.T."/>
            <person name="Ward N.L."/>
            <person name="Eisen J.A."/>
        </authorList>
    </citation>
    <scope>NUCLEOTIDE SEQUENCE [LARGE SCALE GENOMIC DNA]</scope>
    <source>
        <strain evidence="6 7">DSM 2178</strain>
    </source>
</reference>
<dbReference type="GO" id="GO:0051539">
    <property type="term" value="F:4 iron, 4 sulfur cluster binding"/>
    <property type="evidence" value="ECO:0007669"/>
    <property type="project" value="UniProtKB-KW"/>
</dbReference>
<dbReference type="EMBL" id="CP008796">
    <property type="protein sequence ID" value="AIH04521.1"/>
    <property type="molecule type" value="Genomic_DNA"/>
</dbReference>
<organism evidence="6 7">
    <name type="scientific">Thermodesulfobacterium commune DSM 2178</name>
    <dbReference type="NCBI Taxonomy" id="289377"/>
    <lineage>
        <taxon>Bacteria</taxon>
        <taxon>Pseudomonadati</taxon>
        <taxon>Thermodesulfobacteriota</taxon>
        <taxon>Thermodesulfobacteria</taxon>
        <taxon>Thermodesulfobacteriales</taxon>
        <taxon>Thermodesulfobacteriaceae</taxon>
        <taxon>Thermodesulfobacterium</taxon>
    </lineage>
</organism>
<dbReference type="PaxDb" id="289377-HL41_07380"/>
<dbReference type="STRING" id="289377.HL41_07380"/>
<keyword evidence="1" id="KW-0004">4Fe-4S</keyword>
<sequence length="158" mass="17848">MLKLAGWLLTNLFKKPLTIEFKGKSLKAVRGTYRGYPTHRGERCAACRLCIYVCPSDAIRIEGSLFILNKCKCTACKDCADACPFGAMQFIPRLIGTAISKNEYMEITEIKLVKCENCGEPMPKPELLLGRLLGKPSKTIPPYLRLCPKCRRQFFKHT</sequence>
<dbReference type="HOGENOM" id="CLU_067218_3_0_0"/>
<evidence type="ECO:0000259" key="5">
    <source>
        <dbReference type="PROSITE" id="PS51379"/>
    </source>
</evidence>
<evidence type="ECO:0000256" key="1">
    <source>
        <dbReference type="ARBA" id="ARBA00022485"/>
    </source>
</evidence>
<dbReference type="RefSeq" id="WP_038062234.1">
    <property type="nucleotide sequence ID" value="NZ_CP008796.1"/>
</dbReference>
<protein>
    <recommendedName>
        <fullName evidence="5">4Fe-4S ferredoxin-type domain-containing protein</fullName>
    </recommendedName>
</protein>
<dbReference type="PANTHER" id="PTHR43687">
    <property type="entry name" value="ADENYLYLSULFATE REDUCTASE, BETA SUBUNIT"/>
    <property type="match status" value="1"/>
</dbReference>
<dbReference type="PANTHER" id="PTHR43687:SF1">
    <property type="entry name" value="FERREDOXIN III"/>
    <property type="match status" value="1"/>
</dbReference>
<dbReference type="AlphaFoldDB" id="A0A075WUE2"/>
<keyword evidence="3" id="KW-0408">Iron</keyword>
<feature type="domain" description="4Fe-4S ferredoxin-type" evidence="5">
    <location>
        <begin position="66"/>
        <end position="93"/>
    </location>
</feature>
<dbReference type="Pfam" id="PF00037">
    <property type="entry name" value="Fer4"/>
    <property type="match status" value="2"/>
</dbReference>
<dbReference type="Gene3D" id="3.30.70.20">
    <property type="match status" value="1"/>
</dbReference>
<dbReference type="PROSITE" id="PS00198">
    <property type="entry name" value="4FE4S_FER_1"/>
    <property type="match status" value="2"/>
</dbReference>
<name>A0A075WUE2_9BACT</name>
<evidence type="ECO:0000256" key="4">
    <source>
        <dbReference type="ARBA" id="ARBA00023014"/>
    </source>
</evidence>
<dbReference type="Proteomes" id="UP000028481">
    <property type="component" value="Chromosome"/>
</dbReference>
<evidence type="ECO:0000256" key="3">
    <source>
        <dbReference type="ARBA" id="ARBA00023004"/>
    </source>
</evidence>
<keyword evidence="7" id="KW-1185">Reference proteome</keyword>
<dbReference type="InterPro" id="IPR017900">
    <property type="entry name" value="4Fe4S_Fe_S_CS"/>
</dbReference>
<dbReference type="InterPro" id="IPR050572">
    <property type="entry name" value="Fe-S_Ferredoxin"/>
</dbReference>
<dbReference type="SUPFAM" id="SSF54862">
    <property type="entry name" value="4Fe-4S ferredoxins"/>
    <property type="match status" value="1"/>
</dbReference>
<dbReference type="InterPro" id="IPR017896">
    <property type="entry name" value="4Fe4S_Fe-S-bd"/>
</dbReference>
<feature type="domain" description="4Fe-4S ferredoxin-type" evidence="5">
    <location>
        <begin position="35"/>
        <end position="64"/>
    </location>
</feature>
<dbReference type="KEGG" id="tcm:HL41_07380"/>